<evidence type="ECO:0000313" key="2">
    <source>
        <dbReference type="Proteomes" id="UP000694415"/>
    </source>
</evidence>
<organism evidence="1 2">
    <name type="scientific">Mus spicilegus</name>
    <name type="common">Mound-building mouse</name>
    <dbReference type="NCBI Taxonomy" id="10103"/>
    <lineage>
        <taxon>Eukaryota</taxon>
        <taxon>Metazoa</taxon>
        <taxon>Chordata</taxon>
        <taxon>Craniata</taxon>
        <taxon>Vertebrata</taxon>
        <taxon>Euteleostomi</taxon>
        <taxon>Mammalia</taxon>
        <taxon>Eutheria</taxon>
        <taxon>Euarchontoglires</taxon>
        <taxon>Glires</taxon>
        <taxon>Rodentia</taxon>
        <taxon>Myomorpha</taxon>
        <taxon>Muroidea</taxon>
        <taxon>Muridae</taxon>
        <taxon>Murinae</taxon>
        <taxon>Mus</taxon>
        <taxon>Mus</taxon>
    </lineage>
</organism>
<accession>A0A8C6MXE8</accession>
<name>A0A8C6MXE8_MUSSI</name>
<dbReference type="AlphaFoldDB" id="A0A8C6MXE8"/>
<protein>
    <submittedName>
        <fullName evidence="1">Uncharacterized protein</fullName>
    </submittedName>
</protein>
<keyword evidence="2" id="KW-1185">Reference proteome</keyword>
<sequence length="80" mass="8735">MAWELLAFALGLRHEITIFSRGRNRLCQAAEAAASPPCAGPALHHAFRLVAGAKPRSPISWRLAVVLFTVLLPGNHFHLL</sequence>
<reference evidence="1" key="1">
    <citation type="submission" date="2025-08" db="UniProtKB">
        <authorList>
            <consortium name="Ensembl"/>
        </authorList>
    </citation>
    <scope>IDENTIFICATION</scope>
</reference>
<evidence type="ECO:0000313" key="1">
    <source>
        <dbReference type="Ensembl" id="ENSMSIP00000020107.1"/>
    </source>
</evidence>
<reference evidence="1" key="2">
    <citation type="submission" date="2025-09" db="UniProtKB">
        <authorList>
            <consortium name="Ensembl"/>
        </authorList>
    </citation>
    <scope>IDENTIFICATION</scope>
</reference>
<dbReference type="Ensembl" id="ENSMSIT00000025373.1">
    <property type="protein sequence ID" value="ENSMSIP00000020107.1"/>
    <property type="gene ID" value="ENSMSIG00000017076.1"/>
</dbReference>
<dbReference type="GeneTree" id="ENSGT00960000192284"/>
<dbReference type="Proteomes" id="UP000694415">
    <property type="component" value="Unplaced"/>
</dbReference>
<proteinExistence type="predicted"/>